<comment type="caution">
    <text evidence="6">The sequence shown here is derived from an EMBL/GenBank/DDBJ whole genome shotgun (WGS) entry which is preliminary data.</text>
</comment>
<organism evidence="6 7">
    <name type="scientific">Marinomonas arenicola</name>
    <dbReference type="NCBI Taxonomy" id="569601"/>
    <lineage>
        <taxon>Bacteria</taxon>
        <taxon>Pseudomonadati</taxon>
        <taxon>Pseudomonadota</taxon>
        <taxon>Gammaproteobacteria</taxon>
        <taxon>Oceanospirillales</taxon>
        <taxon>Oceanospirillaceae</taxon>
        <taxon>Marinomonas</taxon>
    </lineage>
</organism>
<dbReference type="PANTHER" id="PTHR47506:SF1">
    <property type="entry name" value="HTH-TYPE TRANSCRIPTIONAL REGULATOR YJDC"/>
    <property type="match status" value="1"/>
</dbReference>
<name>A0ABU9G009_9GAMM</name>
<evidence type="ECO:0000256" key="4">
    <source>
        <dbReference type="PROSITE-ProRule" id="PRU00335"/>
    </source>
</evidence>
<dbReference type="SUPFAM" id="SSF48498">
    <property type="entry name" value="Tetracyclin repressor-like, C-terminal domain"/>
    <property type="match status" value="1"/>
</dbReference>
<dbReference type="RefSeq" id="WP_341566101.1">
    <property type="nucleotide sequence ID" value="NZ_JBAKAR010000001.1"/>
</dbReference>
<dbReference type="Pfam" id="PF00440">
    <property type="entry name" value="TetR_N"/>
    <property type="match status" value="1"/>
</dbReference>
<evidence type="ECO:0000313" key="6">
    <source>
        <dbReference type="EMBL" id="MEL0611806.1"/>
    </source>
</evidence>
<dbReference type="PROSITE" id="PS50977">
    <property type="entry name" value="HTH_TETR_2"/>
    <property type="match status" value="1"/>
</dbReference>
<dbReference type="SUPFAM" id="SSF46689">
    <property type="entry name" value="Homeodomain-like"/>
    <property type="match status" value="1"/>
</dbReference>
<dbReference type="Gene3D" id="1.10.357.10">
    <property type="entry name" value="Tetracycline Repressor, domain 2"/>
    <property type="match status" value="1"/>
</dbReference>
<dbReference type="PANTHER" id="PTHR47506">
    <property type="entry name" value="TRANSCRIPTIONAL REGULATORY PROTEIN"/>
    <property type="match status" value="1"/>
</dbReference>
<gene>
    <name evidence="6" type="ORF">V6242_01510</name>
</gene>
<dbReference type="InterPro" id="IPR009057">
    <property type="entry name" value="Homeodomain-like_sf"/>
</dbReference>
<evidence type="ECO:0000256" key="1">
    <source>
        <dbReference type="ARBA" id="ARBA00023015"/>
    </source>
</evidence>
<feature type="domain" description="HTH tetR-type" evidence="5">
    <location>
        <begin position="2"/>
        <end position="62"/>
    </location>
</feature>
<dbReference type="InterPro" id="IPR036271">
    <property type="entry name" value="Tet_transcr_reg_TetR-rel_C_sf"/>
</dbReference>
<dbReference type="EMBL" id="JBAKAR010000001">
    <property type="protein sequence ID" value="MEL0611806.1"/>
    <property type="molecule type" value="Genomic_DNA"/>
</dbReference>
<dbReference type="InterPro" id="IPR001647">
    <property type="entry name" value="HTH_TetR"/>
</dbReference>
<dbReference type="Proteomes" id="UP001379949">
    <property type="component" value="Unassembled WGS sequence"/>
</dbReference>
<proteinExistence type="predicted"/>
<evidence type="ECO:0000256" key="2">
    <source>
        <dbReference type="ARBA" id="ARBA00023125"/>
    </source>
</evidence>
<dbReference type="PRINTS" id="PR00455">
    <property type="entry name" value="HTHTETR"/>
</dbReference>
<keyword evidence="2 4" id="KW-0238">DNA-binding</keyword>
<evidence type="ECO:0000256" key="3">
    <source>
        <dbReference type="ARBA" id="ARBA00023163"/>
    </source>
</evidence>
<feature type="DNA-binding region" description="H-T-H motif" evidence="4">
    <location>
        <begin position="25"/>
        <end position="44"/>
    </location>
</feature>
<keyword evidence="7" id="KW-1185">Reference proteome</keyword>
<evidence type="ECO:0000313" key="7">
    <source>
        <dbReference type="Proteomes" id="UP001379949"/>
    </source>
</evidence>
<accession>A0ABU9G009</accession>
<sequence length="182" mass="20571">MNSKRQTLIETALTLFYRNSIHSIGINEILSVSGIAKKTLYHHFAGKEALALATLEARNQRFLQWLTNLLDGAKNDQDVIDKLFHGLNDWFHDKVPELDSFRGCFFINTCAEFSAEDCAISQYCRQHKEQVRHLIQQALSNQDASFVDLVCLLKEGAISSAYVSQDREAALKCIPMLKAVAH</sequence>
<reference evidence="6 7" key="1">
    <citation type="submission" date="2024-02" db="EMBL/GenBank/DDBJ databases">
        <title>Bacteria isolated from the canopy kelp, Nereocystis luetkeana.</title>
        <authorList>
            <person name="Pfister C.A."/>
            <person name="Younker I.T."/>
            <person name="Light S.H."/>
        </authorList>
    </citation>
    <scope>NUCLEOTIDE SEQUENCE [LARGE SCALE GENOMIC DNA]</scope>
    <source>
        <strain evidence="6 7">TI.4.07</strain>
    </source>
</reference>
<evidence type="ECO:0000259" key="5">
    <source>
        <dbReference type="PROSITE" id="PS50977"/>
    </source>
</evidence>
<keyword evidence="3" id="KW-0804">Transcription</keyword>
<protein>
    <submittedName>
        <fullName evidence="6">TetR/AcrR family transcriptional regulator</fullName>
    </submittedName>
</protein>
<keyword evidence="1" id="KW-0805">Transcription regulation</keyword>